<evidence type="ECO:0000256" key="5">
    <source>
        <dbReference type="ARBA" id="ARBA00023014"/>
    </source>
</evidence>
<dbReference type="NCBIfam" id="NF008434">
    <property type="entry name" value="PRK11274.1"/>
    <property type="match status" value="1"/>
</dbReference>
<keyword evidence="6" id="KW-0813">Transport</keyword>
<dbReference type="PROSITE" id="PS00198">
    <property type="entry name" value="4FE4S_FER_1"/>
    <property type="match status" value="1"/>
</dbReference>
<evidence type="ECO:0000313" key="9">
    <source>
        <dbReference type="Proteomes" id="UP000286912"/>
    </source>
</evidence>
<comment type="function">
    <text evidence="6">Component of a complex that catalyzes the oxidation of glycolate to glyoxylate.</text>
</comment>
<comment type="catalytic activity">
    <reaction evidence="6">
        <text>glycolate + A = glyoxylate + AH2</text>
        <dbReference type="Rhea" id="RHEA:21264"/>
        <dbReference type="ChEBI" id="CHEBI:13193"/>
        <dbReference type="ChEBI" id="CHEBI:17499"/>
        <dbReference type="ChEBI" id="CHEBI:29805"/>
        <dbReference type="ChEBI" id="CHEBI:36655"/>
        <dbReference type="EC" id="1.1.99.14"/>
    </reaction>
</comment>
<dbReference type="InterPro" id="IPR012257">
    <property type="entry name" value="Glc_ox_4Fe-4S"/>
</dbReference>
<evidence type="ECO:0000313" key="8">
    <source>
        <dbReference type="EMBL" id="RUR48629.1"/>
    </source>
</evidence>
<dbReference type="Proteomes" id="UP000286912">
    <property type="component" value="Unassembled WGS sequence"/>
</dbReference>
<protein>
    <recommendedName>
        <fullName evidence="6">Glycolate oxidase iron-sulfur subunit</fullName>
        <ecNumber evidence="6">1.1.99.14</ecNumber>
    </recommendedName>
</protein>
<accession>A0A3S0WPR7</accession>
<evidence type="ECO:0000256" key="6">
    <source>
        <dbReference type="PIRNR" id="PIRNR000139"/>
    </source>
</evidence>
<dbReference type="OrthoDB" id="9765258at2"/>
<dbReference type="SUPFAM" id="SSF46548">
    <property type="entry name" value="alpha-helical ferredoxin"/>
    <property type="match status" value="1"/>
</dbReference>
<dbReference type="GO" id="GO:0051539">
    <property type="term" value="F:4 iron, 4 sulfur cluster binding"/>
    <property type="evidence" value="ECO:0007669"/>
    <property type="project" value="UniProtKB-UniRule"/>
</dbReference>
<reference evidence="8 9" key="1">
    <citation type="submission" date="2018-12" db="EMBL/GenBank/DDBJ databases">
        <title>three novel Halomonas strain isolated from plants.</title>
        <authorList>
            <person name="Sun C."/>
        </authorList>
    </citation>
    <scope>NUCLEOTIDE SEQUENCE [LARGE SCALE GENOMIC DNA]</scope>
    <source>
        <strain evidence="8 9">RC</strain>
    </source>
</reference>
<dbReference type="PROSITE" id="PS51379">
    <property type="entry name" value="4FE4S_FER_2"/>
    <property type="match status" value="2"/>
</dbReference>
<dbReference type="RefSeq" id="WP_126951075.1">
    <property type="nucleotide sequence ID" value="NZ_RZHC01000011.1"/>
</dbReference>
<dbReference type="InterPro" id="IPR009051">
    <property type="entry name" value="Helical_ferredxn"/>
</dbReference>
<dbReference type="Pfam" id="PF13183">
    <property type="entry name" value="Fer4_8"/>
    <property type="match status" value="1"/>
</dbReference>
<dbReference type="Pfam" id="PF02754">
    <property type="entry name" value="CCG"/>
    <property type="match status" value="2"/>
</dbReference>
<gene>
    <name evidence="8" type="ORF">ELY37_01915</name>
</gene>
<dbReference type="EMBL" id="RZHD01000003">
    <property type="protein sequence ID" value="RUR48629.1"/>
    <property type="molecule type" value="Genomic_DNA"/>
</dbReference>
<evidence type="ECO:0000259" key="7">
    <source>
        <dbReference type="PROSITE" id="PS51379"/>
    </source>
</evidence>
<comment type="caution">
    <text evidence="8">The sequence shown here is derived from an EMBL/GenBank/DDBJ whole genome shotgun (WGS) entry which is preliminary data.</text>
</comment>
<name>A0A3S0WPR7_9GAMM</name>
<dbReference type="InterPro" id="IPR017896">
    <property type="entry name" value="4Fe4S_Fe-S-bd"/>
</dbReference>
<keyword evidence="4 6" id="KW-0408">Iron</keyword>
<keyword evidence="9" id="KW-1185">Reference proteome</keyword>
<dbReference type="PANTHER" id="PTHR32479:SF17">
    <property type="entry name" value="GLYCOLATE OXIDASE IRON-SULFUR SUBUNIT"/>
    <property type="match status" value="1"/>
</dbReference>
<feature type="domain" description="4Fe-4S ferredoxin-type" evidence="7">
    <location>
        <begin position="70"/>
        <end position="93"/>
    </location>
</feature>
<keyword evidence="3" id="KW-0677">Repeat</keyword>
<dbReference type="PANTHER" id="PTHR32479">
    <property type="entry name" value="GLYCOLATE OXIDASE IRON-SULFUR SUBUNIT"/>
    <property type="match status" value="1"/>
</dbReference>
<dbReference type="GO" id="GO:0046872">
    <property type="term" value="F:metal ion binding"/>
    <property type="evidence" value="ECO:0007669"/>
    <property type="project" value="UniProtKB-UniRule"/>
</dbReference>
<comment type="catalytic activity">
    <reaction evidence="6">
        <text>(R)-lactate + A = pyruvate + AH2</text>
        <dbReference type="Rhea" id="RHEA:15089"/>
        <dbReference type="ChEBI" id="CHEBI:13193"/>
        <dbReference type="ChEBI" id="CHEBI:15361"/>
        <dbReference type="ChEBI" id="CHEBI:16004"/>
        <dbReference type="ChEBI" id="CHEBI:17499"/>
    </reaction>
</comment>
<dbReference type="AlphaFoldDB" id="A0A3S0WPR7"/>
<dbReference type="Gene3D" id="1.10.1060.10">
    <property type="entry name" value="Alpha-helical ferredoxin"/>
    <property type="match status" value="1"/>
</dbReference>
<evidence type="ECO:0000256" key="3">
    <source>
        <dbReference type="ARBA" id="ARBA00022737"/>
    </source>
</evidence>
<dbReference type="GO" id="GO:0019154">
    <property type="term" value="F:glycolate dehydrogenase activity"/>
    <property type="evidence" value="ECO:0007669"/>
    <property type="project" value="UniProtKB-EC"/>
</dbReference>
<organism evidence="8 9">
    <name type="scientific">Vreelandella populi</name>
    <dbReference type="NCBI Taxonomy" id="2498858"/>
    <lineage>
        <taxon>Bacteria</taxon>
        <taxon>Pseudomonadati</taxon>
        <taxon>Pseudomonadota</taxon>
        <taxon>Gammaproteobacteria</taxon>
        <taxon>Oceanospirillales</taxon>
        <taxon>Halomonadaceae</taxon>
        <taxon>Vreelandella</taxon>
    </lineage>
</organism>
<keyword evidence="1 6" id="KW-0004">4Fe-4S</keyword>
<evidence type="ECO:0000256" key="1">
    <source>
        <dbReference type="ARBA" id="ARBA00022485"/>
    </source>
</evidence>
<sequence length="410" mass="45727">MQTHFTDADRQKPHIQEAERILRTCVHCGFCNATCPTYQLLGDERDGPRGRIYLMKELLESRDDDDQVTAETRLHLDRCLTCQNCETTCPSGVEYHKLLNIGRAEIERRVPRPPADRAQRYALRKMMVEPKRFQALLKLGQTFRPLVPSKLRNKMPAAPVDAGKRPDSKRNTRKMLILEGCVQPGLSPNTNAATARLLDRLDISLTPVAEAGCCGAIDFHLNAQDDGRTRMRANIDAWWPHIEQGAEAIVQTASGCGAFIKEYGYMLRDDPHYAEKAEKISALAKDIVEILREEPLETLRVKETQRLAFHCPCTLQHAQKLNGAVEGVLNKLGFTLTPVQDAHLCCGSAGTYSVTQPELATQLRDNKLNALEVGNPELIVTANIGCQTHLAGANRTPVRHWVEVVDAALN</sequence>
<evidence type="ECO:0000256" key="2">
    <source>
        <dbReference type="ARBA" id="ARBA00022723"/>
    </source>
</evidence>
<comment type="cofactor">
    <cofactor evidence="6">
        <name>[4Fe-4S] cluster</name>
        <dbReference type="ChEBI" id="CHEBI:49883"/>
    </cofactor>
    <text evidence="6">Binds 2 [4Fe-4S] clusters.</text>
</comment>
<proteinExistence type="predicted"/>
<dbReference type="InterPro" id="IPR004017">
    <property type="entry name" value="Cys_rich_dom"/>
</dbReference>
<keyword evidence="6" id="KW-0249">Electron transport</keyword>
<dbReference type="PIRSF" id="PIRSF000139">
    <property type="entry name" value="Glc_ox_4Fe-4S"/>
    <property type="match status" value="1"/>
</dbReference>
<feature type="domain" description="4Fe-4S ferredoxin-type" evidence="7">
    <location>
        <begin position="11"/>
        <end position="45"/>
    </location>
</feature>
<dbReference type="InterPro" id="IPR017900">
    <property type="entry name" value="4Fe4S_Fe_S_CS"/>
</dbReference>
<keyword evidence="2 6" id="KW-0479">Metal-binding</keyword>
<dbReference type="EC" id="1.1.99.14" evidence="6"/>
<evidence type="ECO:0000256" key="4">
    <source>
        <dbReference type="ARBA" id="ARBA00023004"/>
    </source>
</evidence>
<keyword evidence="5 6" id="KW-0411">Iron-sulfur</keyword>